<comment type="catalytic activity">
    <reaction evidence="7">
        <text>(6S)-5,6,7,8-tetrahydrofolyl-(gamma-L-Glu)(n) + (n-1) H2O = (6S)-5,6,7,8-tetrahydrofolate + (n-1) L-glutamate</text>
        <dbReference type="Rhea" id="RHEA:56784"/>
        <dbReference type="Rhea" id="RHEA-COMP:14738"/>
        <dbReference type="ChEBI" id="CHEBI:15377"/>
        <dbReference type="ChEBI" id="CHEBI:29985"/>
        <dbReference type="ChEBI" id="CHEBI:57453"/>
        <dbReference type="ChEBI" id="CHEBI:141005"/>
        <dbReference type="EC" id="3.4.19.9"/>
    </reaction>
</comment>
<dbReference type="PANTHER" id="PTHR11315">
    <property type="entry name" value="PROTEASE FAMILY C26 GAMMA-GLUTAMYL HYDROLASE"/>
    <property type="match status" value="1"/>
</dbReference>
<dbReference type="Pfam" id="PF07722">
    <property type="entry name" value="Peptidase_C26"/>
    <property type="match status" value="1"/>
</dbReference>
<dbReference type="InterPro" id="IPR029062">
    <property type="entry name" value="Class_I_gatase-like"/>
</dbReference>
<evidence type="ECO:0000313" key="10">
    <source>
        <dbReference type="EMBL" id="LAB70124.1"/>
    </source>
</evidence>
<organism evidence="10">
    <name type="scientific">Hirondellea gigas</name>
    <dbReference type="NCBI Taxonomy" id="1518452"/>
    <lineage>
        <taxon>Eukaryota</taxon>
        <taxon>Metazoa</taxon>
        <taxon>Ecdysozoa</taxon>
        <taxon>Arthropoda</taxon>
        <taxon>Crustacea</taxon>
        <taxon>Multicrustacea</taxon>
        <taxon>Malacostraca</taxon>
        <taxon>Eumalacostraca</taxon>
        <taxon>Peracarida</taxon>
        <taxon>Amphipoda</taxon>
        <taxon>Amphilochidea</taxon>
        <taxon>Lysianassida</taxon>
        <taxon>Lysianassidira</taxon>
        <taxon>Lysianassoidea</taxon>
        <taxon>Lysianassidae</taxon>
        <taxon>Hirondellea</taxon>
    </lineage>
</organism>
<dbReference type="GO" id="GO:0034722">
    <property type="term" value="F:gamma-glutamyl-peptidase activity"/>
    <property type="evidence" value="ECO:0007669"/>
    <property type="project" value="UniProtKB-UniRule"/>
</dbReference>
<dbReference type="PANTHER" id="PTHR11315:SF0">
    <property type="entry name" value="FOLATE GAMMA-GLUTAMYL HYDROLASE"/>
    <property type="match status" value="1"/>
</dbReference>
<evidence type="ECO:0000256" key="7">
    <source>
        <dbReference type="PROSITE-ProRule" id="PRU00607"/>
    </source>
</evidence>
<sequence>MSSKFQISWLAVAALAIISSQLLSVRSLKLIGPEPGIQQIIEVDLSDNFDDEGDEVSEAGEDDNSVGTSSGGRFETDAILNYAAATAAILDSGNSTNLIVNDTGINNNVIEEEVVLNERPIIGILSQEPGRKMRRALEENNLTYTSYIAASYVKSVEGAGARAVPILINQPDEYYKKLVRSLNGIVFPGGSASITNTSGYGRAGDLLYQLIMEANENGTVTPLWATCLGFEMLVYLAADRVRPLTLCKAQNKADPLYFSPGWESSQLWKDASSKLKSDVQKKNLTSNFHKYCVITETFNELKVNENYDLLSTSFDFDNLEYISTIEHKHFPIFGTQWHPEKNPYEWKFSTIPHSPEAIKLEHYVMEVFVGKARLNHNSFTSEAEAESYLIYNYSPIYIRQLYKSSFQQCYFF</sequence>
<dbReference type="GO" id="GO:0005773">
    <property type="term" value="C:vacuole"/>
    <property type="evidence" value="ECO:0007669"/>
    <property type="project" value="TreeGrafter"/>
</dbReference>
<feature type="active site" description="Proton donor" evidence="6">
    <location>
        <position position="338"/>
    </location>
</feature>
<keyword evidence="3" id="KW-0964">Secreted</keyword>
<feature type="compositionally biased region" description="Acidic residues" evidence="8">
    <location>
        <begin position="51"/>
        <end position="64"/>
    </location>
</feature>
<proteinExistence type="evidence at transcript level"/>
<feature type="chain" id="PRO_5033317031" description="folate gamma-glutamyl hydrolase" evidence="9">
    <location>
        <begin position="28"/>
        <end position="412"/>
    </location>
</feature>
<feature type="signal peptide" evidence="9">
    <location>
        <begin position="1"/>
        <end position="27"/>
    </location>
</feature>
<feature type="region of interest" description="Disordered" evidence="8">
    <location>
        <begin position="51"/>
        <end position="71"/>
    </location>
</feature>
<evidence type="ECO:0000256" key="5">
    <source>
        <dbReference type="ARBA" id="ARBA00022801"/>
    </source>
</evidence>
<evidence type="ECO:0000256" key="1">
    <source>
        <dbReference type="ARBA" id="ARBA00004239"/>
    </source>
</evidence>
<evidence type="ECO:0000256" key="2">
    <source>
        <dbReference type="ARBA" id="ARBA00011083"/>
    </source>
</evidence>
<dbReference type="EMBL" id="IACF01004535">
    <property type="protein sequence ID" value="LAB70124.1"/>
    <property type="molecule type" value="mRNA"/>
</dbReference>
<dbReference type="FunFam" id="3.40.50.880:FF:000024">
    <property type="entry name" value="Folate gamma-glutamyl hydrolase"/>
    <property type="match status" value="1"/>
</dbReference>
<evidence type="ECO:0000256" key="4">
    <source>
        <dbReference type="ARBA" id="ARBA00022729"/>
    </source>
</evidence>
<evidence type="ECO:0000256" key="6">
    <source>
        <dbReference type="PIRSR" id="PIRSR615527-1"/>
    </source>
</evidence>
<dbReference type="InterPro" id="IPR011697">
    <property type="entry name" value="Peptidase_C26"/>
</dbReference>
<dbReference type="PROSITE" id="PS51273">
    <property type="entry name" value="GATASE_TYPE_1"/>
    <property type="match status" value="1"/>
</dbReference>
<name>A0A2P2I7W6_9CRUS</name>
<dbReference type="Gene3D" id="3.40.50.880">
    <property type="match status" value="1"/>
</dbReference>
<dbReference type="EC" id="3.4.19.9" evidence="7"/>
<dbReference type="SUPFAM" id="SSF52317">
    <property type="entry name" value="Class I glutamine amidotransferase-like"/>
    <property type="match status" value="1"/>
</dbReference>
<dbReference type="InterPro" id="IPR015527">
    <property type="entry name" value="Pept_C26_g-glut_hydrolase"/>
</dbReference>
<accession>A0A2P2I7W6</accession>
<evidence type="ECO:0000256" key="3">
    <source>
        <dbReference type="ARBA" id="ARBA00022525"/>
    </source>
</evidence>
<evidence type="ECO:0000256" key="9">
    <source>
        <dbReference type="SAM" id="SignalP"/>
    </source>
</evidence>
<comment type="subcellular location">
    <subcellularLocation>
        <location evidence="1">Secreted</location>
        <location evidence="1">Extracellular space</location>
    </subcellularLocation>
</comment>
<keyword evidence="5 7" id="KW-0378">Hydrolase</keyword>
<reference evidence="10" key="2">
    <citation type="journal article" date="2018" name="Biosci. Biotechnol. Biochem.">
        <title>Polysaccharide hydrolase of the hadal zone amphipods Hirondellea gigas.</title>
        <authorList>
            <person name="Kobayashi H."/>
            <person name="Nagahama T."/>
            <person name="Arai W."/>
            <person name="Sasagawa Y."/>
            <person name="Umeda M."/>
            <person name="Hayashi T."/>
            <person name="Nikaido I."/>
            <person name="Watanabe H."/>
            <person name="Oguri K."/>
            <person name="Kitazato H."/>
            <person name="Fujioka K."/>
            <person name="Kido Y."/>
            <person name="Takami H."/>
        </authorList>
    </citation>
    <scope>NUCLEOTIDE SEQUENCE</scope>
    <source>
        <tissue evidence="10">Whole body</tissue>
    </source>
</reference>
<reference evidence="11" key="1">
    <citation type="submission" date="2017-11" db="EMBL/GenBank/DDBJ databases">
        <title>The sensing device of the deep-sea amphipod.</title>
        <authorList>
            <person name="Kobayashi H."/>
            <person name="Nagahama T."/>
            <person name="Arai W."/>
            <person name="Sasagawa Y."/>
            <person name="Umeda M."/>
            <person name="Hayashi T."/>
            <person name="Nikaido I."/>
            <person name="Watanabe H."/>
            <person name="Oguri K."/>
            <person name="Kitazato H."/>
            <person name="Fujioka K."/>
            <person name="Kido Y."/>
            <person name="Takami H."/>
        </authorList>
    </citation>
    <scope>NUCLEOTIDE SEQUENCE</scope>
    <source>
        <tissue evidence="11">Whole body</tissue>
    </source>
</reference>
<evidence type="ECO:0000256" key="8">
    <source>
        <dbReference type="SAM" id="MobiDB-lite"/>
    </source>
</evidence>
<dbReference type="EMBL" id="IACT01005048">
    <property type="protein sequence ID" value="LAC24220.1"/>
    <property type="molecule type" value="mRNA"/>
</dbReference>
<dbReference type="GO" id="GO:0046900">
    <property type="term" value="P:tetrahydrofolylpolyglutamate metabolic process"/>
    <property type="evidence" value="ECO:0007669"/>
    <property type="project" value="TreeGrafter"/>
</dbReference>
<dbReference type="AlphaFoldDB" id="A0A2P2I7W6"/>
<feature type="active site" description="Nucleophile" evidence="6 7">
    <location>
        <position position="227"/>
    </location>
</feature>
<evidence type="ECO:0000313" key="11">
    <source>
        <dbReference type="EMBL" id="LAC24220.1"/>
    </source>
</evidence>
<comment type="similarity">
    <text evidence="2">Belongs to the peptidase C26 family.</text>
</comment>
<feature type="active site" evidence="7">
    <location>
        <position position="338"/>
    </location>
</feature>
<dbReference type="GO" id="GO:0005576">
    <property type="term" value="C:extracellular region"/>
    <property type="evidence" value="ECO:0007669"/>
    <property type="project" value="UniProtKB-SubCell"/>
</dbReference>
<keyword evidence="4 9" id="KW-0732">Signal</keyword>
<dbReference type="PROSITE" id="PS51275">
    <property type="entry name" value="PEPTIDASE_C26_GGH"/>
    <property type="match status" value="1"/>
</dbReference>
<protein>
    <recommendedName>
        <fullName evidence="7">folate gamma-glutamyl hydrolase</fullName>
        <ecNumber evidence="7">3.4.19.9</ecNumber>
    </recommendedName>
</protein>